<dbReference type="Proteomes" id="UP001374535">
    <property type="component" value="Mitochondrion MT"/>
</dbReference>
<dbReference type="AlphaFoldDB" id="A0AAQ3PJJ7"/>
<protein>
    <submittedName>
        <fullName evidence="1">Uncharacterized protein</fullName>
    </submittedName>
</protein>
<proteinExistence type="predicted"/>
<evidence type="ECO:0000313" key="1">
    <source>
        <dbReference type="EMBL" id="WVZ26969.1"/>
    </source>
</evidence>
<keyword evidence="2" id="KW-1185">Reference proteome</keyword>
<accession>A0AAQ3PJJ7</accession>
<evidence type="ECO:0000313" key="2">
    <source>
        <dbReference type="Proteomes" id="UP001374535"/>
    </source>
</evidence>
<sequence length="164" mass="19229">MQKFMFITGSVVIFTSFQRNRQPSPLINKIQHASNFQMNPSTMLLMILVVPVFPLCPHVFESSLQSRANFQKVYQCYSPNTRQYMLILPFLKKLLFFLHARFHFHLQETSNQEKNQNLYLTNNPPPLITYQARHRIDPQLHDLPPNSCPLCIIRTMNPQVEALV</sequence>
<organism evidence="1 2">
    <name type="scientific">Vigna mungo</name>
    <name type="common">Black gram</name>
    <name type="synonym">Phaseolus mungo</name>
    <dbReference type="NCBI Taxonomy" id="3915"/>
    <lineage>
        <taxon>Eukaryota</taxon>
        <taxon>Viridiplantae</taxon>
        <taxon>Streptophyta</taxon>
        <taxon>Embryophyta</taxon>
        <taxon>Tracheophyta</taxon>
        <taxon>Spermatophyta</taxon>
        <taxon>Magnoliopsida</taxon>
        <taxon>eudicotyledons</taxon>
        <taxon>Gunneridae</taxon>
        <taxon>Pentapetalae</taxon>
        <taxon>rosids</taxon>
        <taxon>fabids</taxon>
        <taxon>Fabales</taxon>
        <taxon>Fabaceae</taxon>
        <taxon>Papilionoideae</taxon>
        <taxon>50 kb inversion clade</taxon>
        <taxon>NPAAA clade</taxon>
        <taxon>indigoferoid/millettioid clade</taxon>
        <taxon>Phaseoleae</taxon>
        <taxon>Vigna</taxon>
    </lineage>
</organism>
<keyword evidence="1" id="KW-0496">Mitochondrion</keyword>
<geneLocation type="mitochondrion" evidence="1"/>
<gene>
    <name evidence="1" type="ORF">V8G54_000185</name>
</gene>
<reference evidence="1 2" key="1">
    <citation type="journal article" date="2023" name="Life. Sci Alliance">
        <title>Evolutionary insights into 3D genome organization and epigenetic landscape of Vigna mungo.</title>
        <authorList>
            <person name="Junaid A."/>
            <person name="Singh B."/>
            <person name="Bhatia S."/>
        </authorList>
    </citation>
    <scope>NUCLEOTIDE SEQUENCE [LARGE SCALE GENOMIC DNA]</scope>
    <source>
        <strain evidence="1">Urdbean</strain>
    </source>
</reference>
<dbReference type="EMBL" id="CP144701">
    <property type="protein sequence ID" value="WVZ26969.1"/>
    <property type="molecule type" value="Genomic_DNA"/>
</dbReference>
<name>A0AAQ3PJJ7_VIGMU</name>